<keyword evidence="4" id="KW-0547">Nucleotide-binding</keyword>
<comment type="caution">
    <text evidence="11">The sequence shown here is derived from an EMBL/GenBank/DDBJ whole genome shotgun (WGS) entry which is preliminary data.</text>
</comment>
<evidence type="ECO:0000256" key="1">
    <source>
        <dbReference type="ARBA" id="ARBA00004141"/>
    </source>
</evidence>
<dbReference type="AlphaFoldDB" id="A0A9W4XFZ7"/>
<comment type="subcellular location">
    <subcellularLocation>
        <location evidence="1">Membrane</location>
        <topology evidence="1">Multi-pass membrane protein</topology>
    </subcellularLocation>
</comment>
<keyword evidence="3 9" id="KW-0812">Transmembrane</keyword>
<dbReference type="InterPro" id="IPR017871">
    <property type="entry name" value="ABC_transporter-like_CS"/>
</dbReference>
<dbReference type="Pfam" id="PF00005">
    <property type="entry name" value="ABC_tran"/>
    <property type="match status" value="2"/>
</dbReference>
<dbReference type="GO" id="GO:0005524">
    <property type="term" value="F:ATP binding"/>
    <property type="evidence" value="ECO:0007669"/>
    <property type="project" value="UniProtKB-KW"/>
</dbReference>
<feature type="compositionally biased region" description="Basic and acidic residues" evidence="8">
    <location>
        <begin position="573"/>
        <end position="587"/>
    </location>
</feature>
<feature type="domain" description="ABC transporter" evidence="10">
    <location>
        <begin position="1"/>
        <end position="210"/>
    </location>
</feature>
<dbReference type="GO" id="GO:0140359">
    <property type="term" value="F:ABC-type transporter activity"/>
    <property type="evidence" value="ECO:0007669"/>
    <property type="project" value="InterPro"/>
</dbReference>
<feature type="transmembrane region" description="Helical" evidence="9">
    <location>
        <begin position="411"/>
        <end position="436"/>
    </location>
</feature>
<dbReference type="GO" id="GO:0016887">
    <property type="term" value="F:ATP hydrolysis activity"/>
    <property type="evidence" value="ECO:0007669"/>
    <property type="project" value="InterPro"/>
</dbReference>
<dbReference type="PROSITE" id="PS00211">
    <property type="entry name" value="ABC_TRANSPORTER_1"/>
    <property type="match status" value="2"/>
</dbReference>
<dbReference type="PANTHER" id="PTHR48041:SF119">
    <property type="entry name" value="ROA1P"/>
    <property type="match status" value="1"/>
</dbReference>
<dbReference type="InterPro" id="IPR003439">
    <property type="entry name" value="ABC_transporter-like_ATP-bd"/>
</dbReference>
<dbReference type="SUPFAM" id="SSF52540">
    <property type="entry name" value="P-loop containing nucleoside triphosphate hydrolases"/>
    <property type="match status" value="2"/>
</dbReference>
<keyword evidence="6 9" id="KW-1133">Transmembrane helix</keyword>
<evidence type="ECO:0000313" key="12">
    <source>
        <dbReference type="Proteomes" id="UP001152885"/>
    </source>
</evidence>
<feature type="transmembrane region" description="Helical" evidence="9">
    <location>
        <begin position="1015"/>
        <end position="1038"/>
    </location>
</feature>
<evidence type="ECO:0000259" key="10">
    <source>
        <dbReference type="PROSITE" id="PS50893"/>
    </source>
</evidence>
<accession>A0A9W4XFZ7</accession>
<name>A0A9W4XFZ7_9ASCO</name>
<feature type="transmembrane region" description="Helical" evidence="9">
    <location>
        <begin position="296"/>
        <end position="317"/>
    </location>
</feature>
<evidence type="ECO:0000256" key="8">
    <source>
        <dbReference type="SAM" id="MobiDB-lite"/>
    </source>
</evidence>
<proteinExistence type="predicted"/>
<dbReference type="PANTHER" id="PTHR48041">
    <property type="entry name" value="ABC TRANSPORTER G FAMILY MEMBER 28"/>
    <property type="match status" value="1"/>
</dbReference>
<organism evidence="11 12">
    <name type="scientific">Candida verbasci</name>
    <dbReference type="NCBI Taxonomy" id="1227364"/>
    <lineage>
        <taxon>Eukaryota</taxon>
        <taxon>Fungi</taxon>
        <taxon>Dikarya</taxon>
        <taxon>Ascomycota</taxon>
        <taxon>Saccharomycotina</taxon>
        <taxon>Pichiomycetes</taxon>
        <taxon>Debaryomycetaceae</taxon>
        <taxon>Candida/Lodderomyces clade</taxon>
        <taxon>Candida</taxon>
    </lineage>
</organism>
<evidence type="ECO:0000256" key="9">
    <source>
        <dbReference type="SAM" id="Phobius"/>
    </source>
</evidence>
<feature type="transmembrane region" description="Helical" evidence="9">
    <location>
        <begin position="903"/>
        <end position="925"/>
    </location>
</feature>
<feature type="region of interest" description="Disordered" evidence="8">
    <location>
        <begin position="565"/>
        <end position="587"/>
    </location>
</feature>
<sequence>MGSSGSGKTTLLNTLSTRTNFKNKKLKYRGTIKYYSNVSRIKSSYLLQDDVFLPGLTCIETLQYQADLRLPSSVTKVEKRELIDSLLETLSIRHLENKIVSSFVHGTTLSGGEQRRLSLAIQLLNKPSVLFLDEPTTGLDSTISLQLVNLLKKLTTIGITIILSIHQPRSEISELFDKICVLAKGGRMIYYGTLIDSHAYFRNVLYLPEKGQSNFINFIVNMSVKNSSTKSKELFSAKRIDDLVMKWKQSLKWEEIPDEKFEILLKQFSRSKNINFLQELIIHTRRSVLLTWRDRWTLFSLNGGSILIAVVSGWMFYKPNPNLSGIRSITSVLYVMMEFIGFSPVFIEIERLWTNDGLNFIREYKEHNVGILTFIISRKLGKSLFEDLPIGAIFAAITYFMWGLRSGAGHFFIYFLLTILVSFIGMASGLICFAIGTDLATSTMYFNFFYQLQNLACGFFVNAKTMPVYVRWLKYLAYFWYTFGASTSNQFTNWMGNCPYEEDDARCEQYTGSYQLDLLGYPQGWIGEPIGILFAWLFGFYLLAWICLHLKNYDIKSTKTIKNTIGEEEEEEGREKEETPVDEKVTSDEGHVLTDDDDIYIHLDSINLKSKQNQILSNISTTFNANQVNAIMGSSGSGKSTLLKLLVNRLSTNIQWAGEIFLNSNQSIKPTELSKISSYLSQSDTSLIANLTVRESLYYQAKLRLPADDQDRIPIIINKLIRQYGLLDCADTIIGSEFTKGISGGEKRRLSIAIQLLSKPKILLLDEPTSGLDSFTALSILKLLQFIAKENKTTIILTIHQPNEEMLKEIDKILIISFGEIIFDGNSNQLNSYLYKLGYGYSNNPTNVILDNLKDLPVWTKDESTIPYGKSIDLERYHKHKVSSISILFTLTKRQFINTYRSFDILFTRYIQVIVLGGINALFFAPLRNNQEGISNRLGVIQEVLNLYFIGLINNITTYPLERQIFYQEYRDGLYGVFEFSLSYLINELPCEIIPTLCFSAFTVFAIGLPRNPAMFFAMFISSFIPINIGESLGILLLSIFDHLGLATNILAIIMTFAVFMAGTMSLQMPVFFRAWNWLNPLKYSVGICAKLGFKNQTFSCDGQFDCVLNSGEKVLEYYGLNHNLPVYFGALVACLFIYRIIAILILYIKVRLI</sequence>
<feature type="transmembrane region" description="Helical" evidence="9">
    <location>
        <begin position="1050"/>
        <end position="1073"/>
    </location>
</feature>
<gene>
    <name evidence="11" type="ORF">CANVERA_P1768</name>
</gene>
<evidence type="ECO:0000256" key="7">
    <source>
        <dbReference type="ARBA" id="ARBA00023136"/>
    </source>
</evidence>
<dbReference type="Pfam" id="PF01061">
    <property type="entry name" value="ABC2_membrane"/>
    <property type="match status" value="2"/>
</dbReference>
<dbReference type="InterPro" id="IPR013525">
    <property type="entry name" value="ABC2_TM"/>
</dbReference>
<feature type="transmembrane region" description="Helical" evidence="9">
    <location>
        <begin position="1127"/>
        <end position="1149"/>
    </location>
</feature>
<feature type="domain" description="ABC transporter" evidence="10">
    <location>
        <begin position="601"/>
        <end position="843"/>
    </location>
</feature>
<dbReference type="EMBL" id="CANTUO010000001">
    <property type="protein sequence ID" value="CAI5757251.1"/>
    <property type="molecule type" value="Genomic_DNA"/>
</dbReference>
<dbReference type="Gene3D" id="3.40.50.300">
    <property type="entry name" value="P-loop containing nucleotide triphosphate hydrolases"/>
    <property type="match status" value="2"/>
</dbReference>
<evidence type="ECO:0000256" key="3">
    <source>
        <dbReference type="ARBA" id="ARBA00022692"/>
    </source>
</evidence>
<keyword evidence="12" id="KW-1185">Reference proteome</keyword>
<evidence type="ECO:0000256" key="6">
    <source>
        <dbReference type="ARBA" id="ARBA00022989"/>
    </source>
</evidence>
<feature type="transmembrane region" description="Helical" evidence="9">
    <location>
        <begin position="388"/>
        <end position="404"/>
    </location>
</feature>
<dbReference type="InterPro" id="IPR027417">
    <property type="entry name" value="P-loop_NTPase"/>
</dbReference>
<dbReference type="GO" id="GO:0016020">
    <property type="term" value="C:membrane"/>
    <property type="evidence" value="ECO:0007669"/>
    <property type="project" value="UniProtKB-SubCell"/>
</dbReference>
<keyword evidence="2" id="KW-0813">Transport</keyword>
<evidence type="ECO:0000256" key="4">
    <source>
        <dbReference type="ARBA" id="ARBA00022741"/>
    </source>
</evidence>
<dbReference type="OrthoDB" id="66620at2759"/>
<evidence type="ECO:0000256" key="5">
    <source>
        <dbReference type="ARBA" id="ARBA00022840"/>
    </source>
</evidence>
<reference evidence="11" key="1">
    <citation type="submission" date="2022-12" db="EMBL/GenBank/DDBJ databases">
        <authorList>
            <person name="Brejova B."/>
        </authorList>
    </citation>
    <scope>NUCLEOTIDE SEQUENCE</scope>
</reference>
<dbReference type="Proteomes" id="UP001152885">
    <property type="component" value="Unassembled WGS sequence"/>
</dbReference>
<feature type="transmembrane region" description="Helical" evidence="9">
    <location>
        <begin position="530"/>
        <end position="550"/>
    </location>
</feature>
<dbReference type="InterPro" id="IPR050352">
    <property type="entry name" value="ABCG_transporters"/>
</dbReference>
<protein>
    <recommendedName>
        <fullName evidence="10">ABC transporter domain-containing protein</fullName>
    </recommendedName>
</protein>
<feature type="transmembrane region" description="Helical" evidence="9">
    <location>
        <begin position="329"/>
        <end position="347"/>
    </location>
</feature>
<dbReference type="PROSITE" id="PS50893">
    <property type="entry name" value="ABC_TRANSPORTER_2"/>
    <property type="match status" value="2"/>
</dbReference>
<keyword evidence="7 9" id="KW-0472">Membrane</keyword>
<dbReference type="InterPro" id="IPR003593">
    <property type="entry name" value="AAA+_ATPase"/>
</dbReference>
<dbReference type="SMART" id="SM00382">
    <property type="entry name" value="AAA"/>
    <property type="match status" value="2"/>
</dbReference>
<evidence type="ECO:0000313" key="11">
    <source>
        <dbReference type="EMBL" id="CAI5757251.1"/>
    </source>
</evidence>
<keyword evidence="5" id="KW-0067">ATP-binding</keyword>
<evidence type="ECO:0000256" key="2">
    <source>
        <dbReference type="ARBA" id="ARBA00022448"/>
    </source>
</evidence>